<dbReference type="RefSeq" id="WP_166664789.1">
    <property type="nucleotide sequence ID" value="NZ_SNYC01000003.1"/>
</dbReference>
<protein>
    <submittedName>
        <fullName evidence="2">Disulfide bond corrector protein DsbC</fullName>
    </submittedName>
</protein>
<evidence type="ECO:0000259" key="1">
    <source>
        <dbReference type="Pfam" id="PF11412"/>
    </source>
</evidence>
<accession>A0A4R6T172</accession>
<dbReference type="InterPro" id="IPR028250">
    <property type="entry name" value="DsbDN"/>
</dbReference>
<feature type="domain" description="Thiol:disulfide interchange protein DsbD N-terminal" evidence="1">
    <location>
        <begin position="523"/>
        <end position="645"/>
    </location>
</feature>
<reference evidence="2 3" key="1">
    <citation type="submission" date="2019-03" db="EMBL/GenBank/DDBJ databases">
        <title>Genomic Encyclopedia of Archaeal and Bacterial Type Strains, Phase II (KMG-II): from individual species to whole genera.</title>
        <authorList>
            <person name="Goeker M."/>
        </authorList>
    </citation>
    <scope>NUCLEOTIDE SEQUENCE [LARGE SCALE GENOMIC DNA]</scope>
    <source>
        <strain evidence="2 3">DSM 19035</strain>
    </source>
</reference>
<evidence type="ECO:0000313" key="2">
    <source>
        <dbReference type="EMBL" id="TDQ11091.1"/>
    </source>
</evidence>
<proteinExistence type="predicted"/>
<dbReference type="EMBL" id="SNYC01000003">
    <property type="protein sequence ID" value="TDQ11091.1"/>
    <property type="molecule type" value="Genomic_DNA"/>
</dbReference>
<sequence>MGVNLYIFAQSDQLTIFLEHMKTNKLFVATLFIFLAAALNAAAVKIGSPKSTLKVLYVGYSPDKPMPANVVYYSTSVPVVEQVYKARMADFKTFLESRFSQVEIVDVRNYTPAMSDRADVTIMDAGPVNLPADFDRPMILMHAMAPNVGLPIGLKFDWYCQCLDDDALNINTKHEIFNSPNKVKLTMVNRPTPGSFFNGFQGANTPKEMPMWKVVKEEASANGKYVIGMVAHGEGFNDSPDAEAISGGVCLKNAEAVSLGRQGNYFMWGFSASPDYMTDEAKDVFVNTVAYIKKYDHMPAIVKKVQITTREGIDEMIYRTDRKLYDNAIVSRKEGNARMLKMQKDLLDRKAAGEDIGRGNEMFLKMPITNDVESFEDYLKTQNCIEMFNKFGTNTAGYIKYYKDNYEYYYPSGTYSLQLDEDAQKLGISNRKVELLEKCVRMLEKNENAASAQKLLERYTVEKFSTAAEWRTWLTKNKGNLFFTEAGGFKFMVNTYGKRIPVSVETTQVKEVETKADKPTLDDPVAVSAKFVYSADKKSGELIVNAALLKGWHIYALVPSDSPFIPTETKIELPEGAVLKSDWQTSAALPFPGNDGVYVFEDQVSFKISIDMTNVKSNGLIKCGLFYQTCDENKCFPPVTKMVEVRVPQSANKAI</sequence>
<dbReference type="Pfam" id="PF11412">
    <property type="entry name" value="DsbD_N"/>
    <property type="match status" value="1"/>
</dbReference>
<dbReference type="Gene3D" id="2.60.40.1250">
    <property type="entry name" value="Thiol:disulfide interchange protein DsbD, N-terminal domain"/>
    <property type="match status" value="1"/>
</dbReference>
<dbReference type="InterPro" id="IPR036929">
    <property type="entry name" value="DsbDN_sf"/>
</dbReference>
<dbReference type="AlphaFoldDB" id="A0A4R6T172"/>
<gene>
    <name evidence="2" type="ORF">ATK78_0205</name>
</gene>
<organism evidence="2 3">
    <name type="scientific">Pedobacter metabolipauper</name>
    <dbReference type="NCBI Taxonomy" id="425513"/>
    <lineage>
        <taxon>Bacteria</taxon>
        <taxon>Pseudomonadati</taxon>
        <taxon>Bacteroidota</taxon>
        <taxon>Sphingobacteriia</taxon>
        <taxon>Sphingobacteriales</taxon>
        <taxon>Sphingobacteriaceae</taxon>
        <taxon>Pedobacter</taxon>
    </lineage>
</organism>
<evidence type="ECO:0000313" key="3">
    <source>
        <dbReference type="Proteomes" id="UP000295620"/>
    </source>
</evidence>
<name>A0A4R6T172_9SPHI</name>
<comment type="caution">
    <text evidence="2">The sequence shown here is derived from an EMBL/GenBank/DDBJ whole genome shotgun (WGS) entry which is preliminary data.</text>
</comment>
<keyword evidence="3" id="KW-1185">Reference proteome</keyword>
<dbReference type="Proteomes" id="UP000295620">
    <property type="component" value="Unassembled WGS sequence"/>
</dbReference>